<dbReference type="NCBIfam" id="TIGR00068">
    <property type="entry name" value="glyox_I"/>
    <property type="match status" value="1"/>
</dbReference>
<dbReference type="FunFam" id="3.10.180.10:FF:000004">
    <property type="entry name" value="Lactoylglutathione lyase"/>
    <property type="match status" value="2"/>
</dbReference>
<feature type="active site" description="Proton donor/acceptor" evidence="10">
    <location>
        <position position="262"/>
    </location>
</feature>
<keyword evidence="7 12" id="KW-0456">Lyase</keyword>
<comment type="catalytic activity">
    <reaction evidence="9 12">
        <text>(R)-S-lactoylglutathione = methylglyoxal + glutathione</text>
        <dbReference type="Rhea" id="RHEA:19069"/>
        <dbReference type="ChEBI" id="CHEBI:17158"/>
        <dbReference type="ChEBI" id="CHEBI:57474"/>
        <dbReference type="ChEBI" id="CHEBI:57925"/>
        <dbReference type="EC" id="4.4.1.5"/>
    </reaction>
</comment>
<comment type="caution">
    <text evidence="14">The sequence shown here is derived from an EMBL/GenBank/DDBJ whole genome shotgun (WGS) entry which is preliminary data.</text>
</comment>
<evidence type="ECO:0000256" key="4">
    <source>
        <dbReference type="ARBA" id="ARBA00012081"/>
    </source>
</evidence>
<feature type="binding site" evidence="11">
    <location>
        <position position="196"/>
    </location>
    <ligand>
        <name>Zn(2+)</name>
        <dbReference type="ChEBI" id="CHEBI:29105"/>
        <note>ligand shared between dimeric partners</note>
    </ligand>
</feature>
<keyword evidence="5 11" id="KW-0479">Metal-binding</keyword>
<dbReference type="InterPro" id="IPR029068">
    <property type="entry name" value="Glyas_Bleomycin-R_OHBP_Dase"/>
</dbReference>
<dbReference type="InterPro" id="IPR018146">
    <property type="entry name" value="Glyoxalase_1_CS"/>
</dbReference>
<reference evidence="14" key="1">
    <citation type="submission" date="2020-03" db="EMBL/GenBank/DDBJ databases">
        <title>A high-quality chromosome-level genome assembly of a woody plant with both climbing and erect habits, Rhamnella rubrinervis.</title>
        <authorList>
            <person name="Lu Z."/>
            <person name="Yang Y."/>
            <person name="Zhu X."/>
            <person name="Sun Y."/>
        </authorList>
    </citation>
    <scope>NUCLEOTIDE SEQUENCE</scope>
    <source>
        <strain evidence="14">BYM</strain>
        <tissue evidence="14">Leaf</tissue>
    </source>
</reference>
<dbReference type="PANTHER" id="PTHR46036:SF5">
    <property type="entry name" value="LACTOYLGLUTATHIONE LYASE"/>
    <property type="match status" value="1"/>
</dbReference>
<dbReference type="InterPro" id="IPR004361">
    <property type="entry name" value="Glyoxalase_1"/>
</dbReference>
<dbReference type="OrthoDB" id="16820at2759"/>
<dbReference type="Proteomes" id="UP000796880">
    <property type="component" value="Unassembled WGS sequence"/>
</dbReference>
<comment type="similarity">
    <text evidence="3 12">Belongs to the glyoxalase I family.</text>
</comment>
<evidence type="ECO:0000256" key="6">
    <source>
        <dbReference type="ARBA" id="ARBA00022737"/>
    </source>
</evidence>
<dbReference type="EMBL" id="VOIH02000007">
    <property type="protein sequence ID" value="KAF3441894.1"/>
    <property type="molecule type" value="Genomic_DNA"/>
</dbReference>
<dbReference type="InterPro" id="IPR037523">
    <property type="entry name" value="VOC_core"/>
</dbReference>
<dbReference type="InterPro" id="IPR004360">
    <property type="entry name" value="Glyas_Fos-R_dOase_dom"/>
</dbReference>
<evidence type="ECO:0000256" key="10">
    <source>
        <dbReference type="PIRSR" id="PIRSR604361-1"/>
    </source>
</evidence>
<dbReference type="PROSITE" id="PS51819">
    <property type="entry name" value="VOC"/>
    <property type="match status" value="2"/>
</dbReference>
<dbReference type="GO" id="GO:0019243">
    <property type="term" value="P:methylglyoxal catabolic process to D-lactate via S-lactoyl-glutathione"/>
    <property type="evidence" value="ECO:0007669"/>
    <property type="project" value="TreeGrafter"/>
</dbReference>
<dbReference type="GO" id="GO:0004462">
    <property type="term" value="F:lactoylglutathione lyase activity"/>
    <property type="evidence" value="ECO:0007669"/>
    <property type="project" value="UniProtKB-UniRule"/>
</dbReference>
<evidence type="ECO:0000256" key="9">
    <source>
        <dbReference type="ARBA" id="ARBA00048273"/>
    </source>
</evidence>
<evidence type="ECO:0000256" key="11">
    <source>
        <dbReference type="PIRSR" id="PIRSR604361-3"/>
    </source>
</evidence>
<dbReference type="AlphaFoldDB" id="A0A8K0GX27"/>
<keyword evidence="15" id="KW-1185">Reference proteome</keyword>
<comment type="pathway">
    <text evidence="2 12">Secondary metabolite metabolism; methylglyoxal degradation; (R)-lactate from methylglyoxal: step 1/2.</text>
</comment>
<comment type="cofactor">
    <cofactor evidence="11">
        <name>Zn(2+)</name>
        <dbReference type="ChEBI" id="CHEBI:29105"/>
    </cofactor>
    <text evidence="11">Binds 1 zinc ion per subunit. In the homodimer, two zinc ions are bound between subunits.</text>
</comment>
<evidence type="ECO:0000256" key="2">
    <source>
        <dbReference type="ARBA" id="ARBA00005008"/>
    </source>
</evidence>
<evidence type="ECO:0000256" key="7">
    <source>
        <dbReference type="ARBA" id="ARBA00023239"/>
    </source>
</evidence>
<evidence type="ECO:0000313" key="15">
    <source>
        <dbReference type="Proteomes" id="UP000796880"/>
    </source>
</evidence>
<evidence type="ECO:0000256" key="1">
    <source>
        <dbReference type="ARBA" id="ARBA00003610"/>
    </source>
</evidence>
<dbReference type="SUPFAM" id="SSF54593">
    <property type="entry name" value="Glyoxalase/Bleomycin resistance protein/Dihydroxybiphenyl dioxygenase"/>
    <property type="match status" value="2"/>
</dbReference>
<name>A0A8K0GX27_9ROSA</name>
<dbReference type="Pfam" id="PF00903">
    <property type="entry name" value="Glyoxalase"/>
    <property type="match status" value="2"/>
</dbReference>
<organism evidence="14 15">
    <name type="scientific">Rhamnella rubrinervis</name>
    <dbReference type="NCBI Taxonomy" id="2594499"/>
    <lineage>
        <taxon>Eukaryota</taxon>
        <taxon>Viridiplantae</taxon>
        <taxon>Streptophyta</taxon>
        <taxon>Embryophyta</taxon>
        <taxon>Tracheophyta</taxon>
        <taxon>Spermatophyta</taxon>
        <taxon>Magnoliopsida</taxon>
        <taxon>eudicotyledons</taxon>
        <taxon>Gunneridae</taxon>
        <taxon>Pentapetalae</taxon>
        <taxon>rosids</taxon>
        <taxon>fabids</taxon>
        <taxon>Rosales</taxon>
        <taxon>Rhamnaceae</taxon>
        <taxon>rhamnoid group</taxon>
        <taxon>Rhamneae</taxon>
        <taxon>Rhamnella</taxon>
    </lineage>
</organism>
<comment type="function">
    <text evidence="1 12">Catalyzes the conversion of hemimercaptal, formed from methylglyoxal and glutathione, to S-lactoylglutathione.</text>
</comment>
<dbReference type="PANTHER" id="PTHR46036">
    <property type="entry name" value="LACTOYLGLUTATHIONE LYASE"/>
    <property type="match status" value="1"/>
</dbReference>
<dbReference type="PROSITE" id="PS00934">
    <property type="entry name" value="GLYOXALASE_I_1"/>
    <property type="match status" value="2"/>
</dbReference>
<protein>
    <recommendedName>
        <fullName evidence="4 12">Lactoylglutathione lyase</fullName>
        <ecNumber evidence="4 12">4.4.1.5</ecNumber>
    </recommendedName>
    <alternativeName>
        <fullName evidence="8 12">Glyoxalase I</fullName>
    </alternativeName>
</protein>
<evidence type="ECO:0000313" key="14">
    <source>
        <dbReference type="EMBL" id="KAF3441894.1"/>
    </source>
</evidence>
<dbReference type="EC" id="4.4.1.5" evidence="4 12"/>
<accession>A0A8K0GX27</accession>
<keyword evidence="6" id="KW-0677">Repeat</keyword>
<evidence type="ECO:0000259" key="13">
    <source>
        <dbReference type="PROSITE" id="PS51819"/>
    </source>
</evidence>
<dbReference type="CDD" id="cd16358">
    <property type="entry name" value="GlxI_Ni"/>
    <property type="match status" value="2"/>
</dbReference>
<evidence type="ECO:0000256" key="8">
    <source>
        <dbReference type="ARBA" id="ARBA00030537"/>
    </source>
</evidence>
<dbReference type="PROSITE" id="PS00935">
    <property type="entry name" value="GLYOXALASE_I_2"/>
    <property type="match status" value="1"/>
</dbReference>
<dbReference type="UniPathway" id="UPA00619">
    <property type="reaction ID" value="UER00675"/>
</dbReference>
<feature type="binding site" evidence="11">
    <location>
        <position position="214"/>
    </location>
    <ligand>
        <name>Zn(2+)</name>
        <dbReference type="ChEBI" id="CHEBI:29105"/>
        <note>ligand shared between dimeric partners</note>
    </ligand>
</feature>
<dbReference type="Gene3D" id="3.10.180.10">
    <property type="entry name" value="2,3-Dihydroxybiphenyl 1,2-Dioxygenase, domain 1"/>
    <property type="match status" value="2"/>
</dbReference>
<feature type="binding site" evidence="11">
    <location>
        <position position="262"/>
    </location>
    <ligand>
        <name>Zn(2+)</name>
        <dbReference type="ChEBI" id="CHEBI:29105"/>
        <note>ligand shared between dimeric partners</note>
    </ligand>
</feature>
<dbReference type="GO" id="GO:0005737">
    <property type="term" value="C:cytoplasm"/>
    <property type="evidence" value="ECO:0007669"/>
    <property type="project" value="TreeGrafter"/>
</dbReference>
<keyword evidence="11 12" id="KW-0862">Zinc</keyword>
<feature type="domain" description="VOC" evidence="13">
    <location>
        <begin position="142"/>
        <end position="266"/>
    </location>
</feature>
<gene>
    <name evidence="14" type="ORF">FNV43_RR15809</name>
</gene>
<feature type="domain" description="VOC" evidence="13">
    <location>
        <begin position="272"/>
        <end position="396"/>
    </location>
</feature>
<evidence type="ECO:0000256" key="5">
    <source>
        <dbReference type="ARBA" id="ARBA00022723"/>
    </source>
</evidence>
<proteinExistence type="inferred from homology"/>
<evidence type="ECO:0000256" key="3">
    <source>
        <dbReference type="ARBA" id="ARBA00010363"/>
    </source>
</evidence>
<sequence>MVRIIPMASSIRPSLSSLRFSGASSRCAFSLSSFNPSRRHVSFNLGSGIAPVTPPFSYSICLSVFSPRVFLLPLLNFTLGTLGTVLRFTAVPQTQLFGLKASRLFRGDGNSMTMAGAGNVAQASTTTTPENALEWVKQDKRRMLHVVYRVGDMDRTIKFYTECLGMKLLRKRDIPEERYTNAFLGYGPEDSHFVIELTYNYGVDKYDIGTAFGHFGVAVEDVGKAVELIKAKGGKVTREPGPVKGGNTVIAFIEDPDGYKFELLERGPTPEPLCQVMLRVGDLDRSINFYEKAFGMELLRKRDNPEYKYTIAMLGYGPEDKSAVLELTYNYGVTEYDKGNGYAQIAIGTDDVYKTAEAIKLVGGKITREPGPLPGINTKITACLDPDGWKSVFVDNVDFLKELE</sequence>
<evidence type="ECO:0000256" key="12">
    <source>
        <dbReference type="RuleBase" id="RU361179"/>
    </source>
</evidence>
<dbReference type="GO" id="GO:0046872">
    <property type="term" value="F:metal ion binding"/>
    <property type="evidence" value="ECO:0007669"/>
    <property type="project" value="UniProtKB-UniRule"/>
</dbReference>